<keyword evidence="1" id="KW-0472">Membrane</keyword>
<dbReference type="EMBL" id="CP122283">
    <property type="protein sequence ID" value="WGF40234.1"/>
    <property type="molecule type" value="Genomic_DNA"/>
</dbReference>
<dbReference type="InterPro" id="IPR009038">
    <property type="entry name" value="GOLD_dom"/>
</dbReference>
<gene>
    <name evidence="3" type="ORF">QBO96_08180</name>
</gene>
<sequence length="211" mass="23367">MSINNGNTDFNLSVSQTGEKSLKVSWSRSGGIGYNGRIDIQRPGDGQIVYSKTYNQDVKKGSFTFEVPYFGEYKVHIKSNNGQTYDFIYRNVFLKAVKEKKYTYKAADVKKVEDGDMFLLGVITGIGMYAAMLGSVISIYFGTRQAASTKITFPKPRVGDTLTTTYTPVIGGVQTVVKFVQKPYKDKFGNSFSGGTYTSAPTVAKYITYPK</sequence>
<evidence type="ECO:0000256" key="1">
    <source>
        <dbReference type="SAM" id="Phobius"/>
    </source>
</evidence>
<evidence type="ECO:0000259" key="2">
    <source>
        <dbReference type="PROSITE" id="PS50866"/>
    </source>
</evidence>
<accession>A0ABY8KQ03</accession>
<dbReference type="RefSeq" id="WP_279495657.1">
    <property type="nucleotide sequence ID" value="NZ_CP122283.1"/>
</dbReference>
<keyword evidence="4" id="KW-1185">Reference proteome</keyword>
<protein>
    <recommendedName>
        <fullName evidence="2">GOLD domain-containing protein</fullName>
    </recommendedName>
</protein>
<keyword evidence="1" id="KW-0812">Transmembrane</keyword>
<feature type="transmembrane region" description="Helical" evidence="1">
    <location>
        <begin position="118"/>
        <end position="141"/>
    </location>
</feature>
<reference evidence="3 4" key="1">
    <citation type="submission" date="2023-04" db="EMBL/GenBank/DDBJ databases">
        <title>Genomic of Lysinibacillus capsici TSBLM.</title>
        <authorList>
            <person name="Hu X.S."/>
            <person name="Yu C.H."/>
        </authorList>
    </citation>
    <scope>NUCLEOTIDE SEQUENCE [LARGE SCALE GENOMIC DNA]</scope>
    <source>
        <strain evidence="3 4">TSBLM</strain>
    </source>
</reference>
<evidence type="ECO:0000313" key="4">
    <source>
        <dbReference type="Proteomes" id="UP001244564"/>
    </source>
</evidence>
<dbReference type="PROSITE" id="PS50866">
    <property type="entry name" value="GOLD"/>
    <property type="match status" value="1"/>
</dbReference>
<keyword evidence="1" id="KW-1133">Transmembrane helix</keyword>
<name>A0ABY8KQ03_9BACI</name>
<organism evidence="3 4">
    <name type="scientific">Lysinibacillus capsici</name>
    <dbReference type="NCBI Taxonomy" id="2115968"/>
    <lineage>
        <taxon>Bacteria</taxon>
        <taxon>Bacillati</taxon>
        <taxon>Bacillota</taxon>
        <taxon>Bacilli</taxon>
        <taxon>Bacillales</taxon>
        <taxon>Bacillaceae</taxon>
        <taxon>Lysinibacillus</taxon>
    </lineage>
</organism>
<feature type="domain" description="GOLD" evidence="2">
    <location>
        <begin position="1"/>
        <end position="94"/>
    </location>
</feature>
<proteinExistence type="predicted"/>
<dbReference type="Proteomes" id="UP001244564">
    <property type="component" value="Chromosome"/>
</dbReference>
<evidence type="ECO:0000313" key="3">
    <source>
        <dbReference type="EMBL" id="WGF40234.1"/>
    </source>
</evidence>